<dbReference type="Proteomes" id="UP000078356">
    <property type="component" value="Unassembled WGS sequence"/>
</dbReference>
<dbReference type="Gene3D" id="3.40.50.300">
    <property type="entry name" value="P-loop containing nucleotide triphosphate hydrolases"/>
    <property type="match status" value="1"/>
</dbReference>
<sequence>MSNLIIRGLSKTYSGGFTAVRNLDLEVKSGEFISLLGGSGCGKTTTLQMVAGFISPTTGSVHLGGNDITSMLPEKRDMGIVFQSYALFPHMTVAENVGFGLQMRKVPKQELATRVEEALAMVRLSGLGARYPRELSGGQRQRVAIARVLTIRPSVLLLDEPMSNLDAKLRGEMHVELRALQRRLGITTILVTHDQVEAMTMSDRIAVMADGCIAELGKPQDVYDQPTSGFAMRFLGQTNILMGKVKSISQGQALVHLDGIVVPANRQQLKVGDDAILFIRPERIRFTPPGVGKAEGRIASRLFLGGLWYYEIESALGALKMTAPNNGERQPQEGETVGIGWGDGDLQVVSAEAAHG</sequence>
<dbReference type="InterPro" id="IPR013611">
    <property type="entry name" value="Transp-assoc_OB_typ2"/>
</dbReference>
<dbReference type="InterPro" id="IPR027417">
    <property type="entry name" value="P-loop_NTPase"/>
</dbReference>
<dbReference type="OrthoDB" id="9802264at2"/>
<dbReference type="Pfam" id="PF00005">
    <property type="entry name" value="ABC_tran"/>
    <property type="match status" value="1"/>
</dbReference>
<feature type="domain" description="ABC transporter" evidence="4">
    <location>
        <begin position="4"/>
        <end position="235"/>
    </location>
</feature>
<dbReference type="GO" id="GO:0140359">
    <property type="term" value="F:ABC-type transporter activity"/>
    <property type="evidence" value="ECO:0007669"/>
    <property type="project" value="UniProtKB-ARBA"/>
</dbReference>
<dbReference type="PROSITE" id="PS00211">
    <property type="entry name" value="ABC_TRANSPORTER_1"/>
    <property type="match status" value="1"/>
</dbReference>
<keyword evidence="1" id="KW-0813">Transport</keyword>
<dbReference type="PANTHER" id="PTHR42781:SF4">
    <property type="entry name" value="SPERMIDINE_PUTRESCINE IMPORT ATP-BINDING PROTEIN POTA"/>
    <property type="match status" value="1"/>
</dbReference>
<dbReference type="SMART" id="SM00382">
    <property type="entry name" value="AAA"/>
    <property type="match status" value="1"/>
</dbReference>
<dbReference type="PANTHER" id="PTHR42781">
    <property type="entry name" value="SPERMIDINE/PUTRESCINE IMPORT ATP-BINDING PROTEIN POTA"/>
    <property type="match status" value="1"/>
</dbReference>
<evidence type="ECO:0000313" key="6">
    <source>
        <dbReference type="Proteomes" id="UP000078356"/>
    </source>
</evidence>
<keyword evidence="2" id="KW-0547">Nucleotide-binding</keyword>
<name>A0A178L735_9PSED</name>
<dbReference type="EMBL" id="LWCR01000052">
    <property type="protein sequence ID" value="OAN25034.1"/>
    <property type="molecule type" value="Genomic_DNA"/>
</dbReference>
<dbReference type="SUPFAM" id="SSF52540">
    <property type="entry name" value="P-loop containing nucleoside triphosphate hydrolases"/>
    <property type="match status" value="1"/>
</dbReference>
<dbReference type="InterPro" id="IPR017871">
    <property type="entry name" value="ABC_transporter-like_CS"/>
</dbReference>
<dbReference type="FunFam" id="3.40.50.300:FF:000042">
    <property type="entry name" value="Maltose/maltodextrin ABC transporter, ATP-binding protein"/>
    <property type="match status" value="1"/>
</dbReference>
<organism evidence="5 6">
    <name type="scientific">Pseudomonas oryzihabitans</name>
    <dbReference type="NCBI Taxonomy" id="47885"/>
    <lineage>
        <taxon>Bacteria</taxon>
        <taxon>Pseudomonadati</taxon>
        <taxon>Pseudomonadota</taxon>
        <taxon>Gammaproteobacteria</taxon>
        <taxon>Pseudomonadales</taxon>
        <taxon>Pseudomonadaceae</taxon>
        <taxon>Pseudomonas</taxon>
    </lineage>
</organism>
<dbReference type="GO" id="GO:0043190">
    <property type="term" value="C:ATP-binding cassette (ABC) transporter complex"/>
    <property type="evidence" value="ECO:0007669"/>
    <property type="project" value="InterPro"/>
</dbReference>
<dbReference type="InterPro" id="IPR008995">
    <property type="entry name" value="Mo/tungstate-bd_C_term_dom"/>
</dbReference>
<dbReference type="GO" id="GO:0005524">
    <property type="term" value="F:ATP binding"/>
    <property type="evidence" value="ECO:0007669"/>
    <property type="project" value="UniProtKB-KW"/>
</dbReference>
<dbReference type="InterPro" id="IPR003439">
    <property type="entry name" value="ABC_transporter-like_ATP-bd"/>
</dbReference>
<evidence type="ECO:0000256" key="2">
    <source>
        <dbReference type="ARBA" id="ARBA00022741"/>
    </source>
</evidence>
<proteinExistence type="predicted"/>
<dbReference type="GO" id="GO:0016887">
    <property type="term" value="F:ATP hydrolysis activity"/>
    <property type="evidence" value="ECO:0007669"/>
    <property type="project" value="InterPro"/>
</dbReference>
<dbReference type="PROSITE" id="PS50893">
    <property type="entry name" value="ABC_TRANSPORTER_2"/>
    <property type="match status" value="1"/>
</dbReference>
<accession>A0A178L735</accession>
<dbReference type="InterPro" id="IPR003593">
    <property type="entry name" value="AAA+_ATPase"/>
</dbReference>
<dbReference type="InterPro" id="IPR050093">
    <property type="entry name" value="ABC_SmlMolc_Importer"/>
</dbReference>
<evidence type="ECO:0000313" key="5">
    <source>
        <dbReference type="EMBL" id="OAN25034.1"/>
    </source>
</evidence>
<reference evidence="5 6" key="1">
    <citation type="submission" date="2016-04" db="EMBL/GenBank/DDBJ databases">
        <title>Draft Genome Sequences of Staphylococcus capitis Strain H36, S. capitis Strain H65, S. cohnii Strain H62, S. hominis Strain H69, Mycobacterium iranicum Strain H39, Plantibacter sp. Strain H53, Pseudomonas oryzihabitans Strain H72, and Microbacterium sp. Strain H83, isolated from residential settings.</title>
        <authorList>
            <person name="Lymperopoulou D."/>
            <person name="Adams R.I."/>
            <person name="Lindow S."/>
            <person name="Coil D.A."/>
            <person name="Jospin G."/>
            <person name="Eisen J.A."/>
        </authorList>
    </citation>
    <scope>NUCLEOTIDE SEQUENCE [LARGE SCALE GENOMIC DNA]</scope>
    <source>
        <strain evidence="5 6">H72</strain>
    </source>
</reference>
<dbReference type="Gene3D" id="2.40.50.100">
    <property type="match status" value="1"/>
</dbReference>
<comment type="caution">
    <text evidence="5">The sequence shown here is derived from an EMBL/GenBank/DDBJ whole genome shotgun (WGS) entry which is preliminary data.</text>
</comment>
<gene>
    <name evidence="5" type="ORF">A4V15_23965</name>
</gene>
<dbReference type="AlphaFoldDB" id="A0A178L735"/>
<protein>
    <submittedName>
        <fullName evidence="5">Fe3+/spermidine/putrescine ABC transporter ATP-binding protein</fullName>
    </submittedName>
</protein>
<dbReference type="RefSeq" id="WP_017638573.1">
    <property type="nucleotide sequence ID" value="NZ_DYYY01000072.1"/>
</dbReference>
<dbReference type="Pfam" id="PF08402">
    <property type="entry name" value="TOBE_2"/>
    <property type="match status" value="1"/>
</dbReference>
<dbReference type="SUPFAM" id="SSF50331">
    <property type="entry name" value="MOP-like"/>
    <property type="match status" value="1"/>
</dbReference>
<keyword evidence="3 5" id="KW-0067">ATP-binding</keyword>
<evidence type="ECO:0000256" key="3">
    <source>
        <dbReference type="ARBA" id="ARBA00022840"/>
    </source>
</evidence>
<evidence type="ECO:0000256" key="1">
    <source>
        <dbReference type="ARBA" id="ARBA00022448"/>
    </source>
</evidence>
<evidence type="ECO:0000259" key="4">
    <source>
        <dbReference type="PROSITE" id="PS50893"/>
    </source>
</evidence>